<sequence length="108" mass="12983">MENTWKRRRRLRHWTWARNFFVTALLRKNVRLLIVFSLSIFCIGLFTLLQSSPERDEIQIYNDDIRITYVPEKQRNLSIGIIEVVRASTSPEEYHTAMTFKKQQYGTM</sequence>
<keyword evidence="1" id="KW-0812">Transmembrane</keyword>
<keyword evidence="1" id="KW-1133">Transmembrane helix</keyword>
<feature type="transmembrane region" description="Helical" evidence="1">
    <location>
        <begin position="30"/>
        <end position="49"/>
    </location>
</feature>
<dbReference type="Proteomes" id="UP001176961">
    <property type="component" value="Unassembled WGS sequence"/>
</dbReference>
<keyword evidence="3" id="KW-1185">Reference proteome</keyword>
<dbReference type="EMBL" id="CATQJL010000001">
    <property type="protein sequence ID" value="CAJ0590803.1"/>
    <property type="molecule type" value="Genomic_DNA"/>
</dbReference>
<dbReference type="AlphaFoldDB" id="A0AA36DQG3"/>
<accession>A0AA36DQG3</accession>
<protein>
    <submittedName>
        <fullName evidence="2">Uncharacterized protein</fullName>
    </submittedName>
</protein>
<evidence type="ECO:0000313" key="2">
    <source>
        <dbReference type="EMBL" id="CAJ0590803.1"/>
    </source>
</evidence>
<gene>
    <name evidence="2" type="ORF">CYNAS_LOCUS2786</name>
</gene>
<evidence type="ECO:0000256" key="1">
    <source>
        <dbReference type="SAM" id="Phobius"/>
    </source>
</evidence>
<proteinExistence type="predicted"/>
<comment type="caution">
    <text evidence="2">The sequence shown here is derived from an EMBL/GenBank/DDBJ whole genome shotgun (WGS) entry which is preliminary data.</text>
</comment>
<reference evidence="2" key="1">
    <citation type="submission" date="2023-07" db="EMBL/GenBank/DDBJ databases">
        <authorList>
            <consortium name="CYATHOMIX"/>
        </authorList>
    </citation>
    <scope>NUCLEOTIDE SEQUENCE</scope>
    <source>
        <strain evidence="2">N/A</strain>
    </source>
</reference>
<name>A0AA36DQG3_CYLNA</name>
<keyword evidence="1" id="KW-0472">Membrane</keyword>
<organism evidence="2 3">
    <name type="scientific">Cylicocyclus nassatus</name>
    <name type="common">Nematode worm</name>
    <dbReference type="NCBI Taxonomy" id="53992"/>
    <lineage>
        <taxon>Eukaryota</taxon>
        <taxon>Metazoa</taxon>
        <taxon>Ecdysozoa</taxon>
        <taxon>Nematoda</taxon>
        <taxon>Chromadorea</taxon>
        <taxon>Rhabditida</taxon>
        <taxon>Rhabditina</taxon>
        <taxon>Rhabditomorpha</taxon>
        <taxon>Strongyloidea</taxon>
        <taxon>Strongylidae</taxon>
        <taxon>Cylicocyclus</taxon>
    </lineage>
</organism>
<evidence type="ECO:0000313" key="3">
    <source>
        <dbReference type="Proteomes" id="UP001176961"/>
    </source>
</evidence>